<evidence type="ECO:0000256" key="1">
    <source>
        <dbReference type="ARBA" id="ARBA00003217"/>
    </source>
</evidence>
<evidence type="ECO:0000256" key="4">
    <source>
        <dbReference type="ARBA" id="ARBA00022801"/>
    </source>
</evidence>
<comment type="similarity">
    <text evidence="2 8">Belongs to the peptidase S11 family.</text>
</comment>
<evidence type="ECO:0000256" key="7">
    <source>
        <dbReference type="ARBA" id="ARBA00023316"/>
    </source>
</evidence>
<accession>A0ABT2T137</accession>
<name>A0ABT2T137_9FIRM</name>
<keyword evidence="3" id="KW-0732">Signal</keyword>
<evidence type="ECO:0000256" key="3">
    <source>
        <dbReference type="ARBA" id="ARBA00022729"/>
    </source>
</evidence>
<evidence type="ECO:0000313" key="11">
    <source>
        <dbReference type="Proteomes" id="UP001652432"/>
    </source>
</evidence>
<dbReference type="SUPFAM" id="SSF69189">
    <property type="entry name" value="Penicillin-binding protein associated domain"/>
    <property type="match status" value="1"/>
</dbReference>
<dbReference type="PANTHER" id="PTHR21581:SF33">
    <property type="entry name" value="D-ALANYL-D-ALANINE CARBOXYPEPTIDASE DACB"/>
    <property type="match status" value="1"/>
</dbReference>
<reference evidence="10 11" key="1">
    <citation type="journal article" date="2021" name="ISME Commun">
        <title>Automated analysis of genomic sequences facilitates high-throughput and comprehensive description of bacteria.</title>
        <authorList>
            <person name="Hitch T.C.A."/>
        </authorList>
    </citation>
    <scope>NUCLEOTIDE SEQUENCE [LARGE SCALE GENOMIC DNA]</scope>
    <source>
        <strain evidence="10 11">Sanger_18</strain>
    </source>
</reference>
<dbReference type="InterPro" id="IPR012338">
    <property type="entry name" value="Beta-lactam/transpept-like"/>
</dbReference>
<dbReference type="InterPro" id="IPR037167">
    <property type="entry name" value="Peptidase_S11_C_sf"/>
</dbReference>
<keyword evidence="5" id="KW-0133">Cell shape</keyword>
<dbReference type="GO" id="GO:0004180">
    <property type="term" value="F:carboxypeptidase activity"/>
    <property type="evidence" value="ECO:0007669"/>
    <property type="project" value="UniProtKB-KW"/>
</dbReference>
<dbReference type="PRINTS" id="PR00725">
    <property type="entry name" value="DADACBPTASE1"/>
</dbReference>
<dbReference type="EMBL" id="JAOQKJ010000004">
    <property type="protein sequence ID" value="MCU6743955.1"/>
    <property type="molecule type" value="Genomic_DNA"/>
</dbReference>
<keyword evidence="10" id="KW-0645">Protease</keyword>
<dbReference type="Gene3D" id="3.40.710.10">
    <property type="entry name" value="DD-peptidase/beta-lactamase superfamily"/>
    <property type="match status" value="1"/>
</dbReference>
<evidence type="ECO:0000256" key="8">
    <source>
        <dbReference type="RuleBase" id="RU004016"/>
    </source>
</evidence>
<sequence length="424" mass="47085">MISYLRYIKRAVVFFVLFVLLLTVQKLPVSAEEEDEGKDMQLYAQSAVLMDAGSGRILFEKNGRQVRPMASTTKIMTCILALEKGNPDDYVTVSAKAASMPKVKLSMLPGERYRLKDLLYSLMLESHNDSAVAIAEHIGGSVEGFADMMNEKAQELGCRDTYFVTPNGLDGTVTEESGKVKTHSTTACDLAGIMAYCITESPRREEFLTITRTESYSFPAYQEKDGVITENGRVFSCQNHNAFLHMMEGALSGKTGFTGNAGYCYVGSLRQGDRTFVAALLACGWPSHKEYKWSDTKKLMQYGLSHYEIHFPKEEGAVEELPQLPVKNGAGRWIGDICKAELTILSQEPADEKGVLMKEGEAFTVEKKLPDELTAPVMPGNVVGEIRYLLEGEEYLVEYIGTAEEIPAVTVRWCVSQVLQLYMV</sequence>
<evidence type="ECO:0000256" key="6">
    <source>
        <dbReference type="ARBA" id="ARBA00022984"/>
    </source>
</evidence>
<feature type="domain" description="Peptidase S11 D-alanyl-D-alanine carboxypeptidase A N-terminal" evidence="9">
    <location>
        <begin position="40"/>
        <end position="279"/>
    </location>
</feature>
<comment type="function">
    <text evidence="1">Removes C-terminal D-alanyl residues from sugar-peptide cell wall precursors.</text>
</comment>
<dbReference type="Pfam" id="PF00768">
    <property type="entry name" value="Peptidase_S11"/>
    <property type="match status" value="1"/>
</dbReference>
<dbReference type="PANTHER" id="PTHR21581">
    <property type="entry name" value="D-ALANYL-D-ALANINE CARBOXYPEPTIDASE"/>
    <property type="match status" value="1"/>
</dbReference>
<evidence type="ECO:0000256" key="2">
    <source>
        <dbReference type="ARBA" id="ARBA00007164"/>
    </source>
</evidence>
<keyword evidence="7" id="KW-0961">Cell wall biogenesis/degradation</keyword>
<keyword evidence="6" id="KW-0573">Peptidoglycan synthesis</keyword>
<dbReference type="InterPro" id="IPR018044">
    <property type="entry name" value="Peptidase_S11"/>
</dbReference>
<dbReference type="SUPFAM" id="SSF56601">
    <property type="entry name" value="beta-lactamase/transpeptidase-like"/>
    <property type="match status" value="1"/>
</dbReference>
<gene>
    <name evidence="10" type="ORF">OCV77_05505</name>
</gene>
<evidence type="ECO:0000259" key="9">
    <source>
        <dbReference type="Pfam" id="PF00768"/>
    </source>
</evidence>
<protein>
    <submittedName>
        <fullName evidence="10">D-alanyl-D-alanine carboxypeptidase</fullName>
    </submittedName>
</protein>
<evidence type="ECO:0000313" key="10">
    <source>
        <dbReference type="EMBL" id="MCU6743955.1"/>
    </source>
</evidence>
<evidence type="ECO:0000256" key="5">
    <source>
        <dbReference type="ARBA" id="ARBA00022960"/>
    </source>
</evidence>
<organism evidence="10 11">
    <name type="scientific">Suilimivivens aceti</name>
    <dbReference type="NCBI Taxonomy" id="2981774"/>
    <lineage>
        <taxon>Bacteria</taxon>
        <taxon>Bacillati</taxon>
        <taxon>Bacillota</taxon>
        <taxon>Clostridia</taxon>
        <taxon>Lachnospirales</taxon>
        <taxon>Lachnospiraceae</taxon>
        <taxon>Suilimivivens</taxon>
    </lineage>
</organism>
<proteinExistence type="inferred from homology"/>
<comment type="caution">
    <text evidence="10">The sequence shown here is derived from an EMBL/GenBank/DDBJ whole genome shotgun (WGS) entry which is preliminary data.</text>
</comment>
<dbReference type="InterPro" id="IPR015956">
    <property type="entry name" value="Peniciliin-bd_prot_C_sf"/>
</dbReference>
<dbReference type="InterPro" id="IPR001967">
    <property type="entry name" value="Peptidase_S11_N"/>
</dbReference>
<dbReference type="Gene3D" id="2.60.410.10">
    <property type="entry name" value="D-Ala-D-Ala carboxypeptidase, C-terminal domain"/>
    <property type="match status" value="1"/>
</dbReference>
<keyword evidence="11" id="KW-1185">Reference proteome</keyword>
<keyword evidence="4" id="KW-0378">Hydrolase</keyword>
<keyword evidence="10" id="KW-0121">Carboxypeptidase</keyword>
<dbReference type="Proteomes" id="UP001652432">
    <property type="component" value="Unassembled WGS sequence"/>
</dbReference>